<dbReference type="EMBL" id="MEIA01000163">
    <property type="protein sequence ID" value="OJF13314.1"/>
    <property type="molecule type" value="Genomic_DNA"/>
</dbReference>
<reference evidence="2 3" key="1">
    <citation type="submission" date="2016-09" db="EMBL/GenBank/DDBJ databases">
        <title>Couchioplanes caeruleus draft genome sequence.</title>
        <authorList>
            <person name="Sheehan J."/>
            <person name="Caffrey P."/>
        </authorList>
    </citation>
    <scope>NUCLEOTIDE SEQUENCE [LARGE SCALE GENOMIC DNA]</scope>
    <source>
        <strain evidence="2 3">DSM 43634</strain>
    </source>
</reference>
<evidence type="ECO:0000313" key="3">
    <source>
        <dbReference type="Proteomes" id="UP000182486"/>
    </source>
</evidence>
<dbReference type="RefSeq" id="WP_071806126.1">
    <property type="nucleotide sequence ID" value="NZ_MEIA01000163.1"/>
</dbReference>
<dbReference type="AlphaFoldDB" id="A0A1K0G7U4"/>
<feature type="compositionally biased region" description="Basic and acidic residues" evidence="1">
    <location>
        <begin position="188"/>
        <end position="201"/>
    </location>
</feature>
<accession>A0A1K0G7U4</accession>
<evidence type="ECO:0000313" key="2">
    <source>
        <dbReference type="EMBL" id="OJF13314.1"/>
    </source>
</evidence>
<keyword evidence="3" id="KW-1185">Reference proteome</keyword>
<sequence length="201" mass="22077">MSEAAVLPWDRHKREPEAAYAYFAVYRDLGRTRTVAKVATEVNKSRDYLHKIAAAWRWVQRAQAFDREQDRMYGEALAERRREMAERHARLASALQSKVVARLQSLDASKLTPGDIARWLEVTTRLERLALGLPDSATAVSGPGGAPIEVEIGAMGEADRSAFFRALVAEASARAGGDLPSNSSDEGAGEKPSVEDEGEQH</sequence>
<dbReference type="Proteomes" id="UP000182486">
    <property type="component" value="Unassembled WGS sequence"/>
</dbReference>
<comment type="caution">
    <text evidence="2">The sequence shown here is derived from an EMBL/GenBank/DDBJ whole genome shotgun (WGS) entry which is preliminary data.</text>
</comment>
<name>A0A1K0G7U4_9ACTN</name>
<evidence type="ECO:0000256" key="1">
    <source>
        <dbReference type="SAM" id="MobiDB-lite"/>
    </source>
</evidence>
<organism evidence="2 3">
    <name type="scientific">Couchioplanes caeruleus subsp. caeruleus</name>
    <dbReference type="NCBI Taxonomy" id="56427"/>
    <lineage>
        <taxon>Bacteria</taxon>
        <taxon>Bacillati</taxon>
        <taxon>Actinomycetota</taxon>
        <taxon>Actinomycetes</taxon>
        <taxon>Micromonosporales</taxon>
        <taxon>Micromonosporaceae</taxon>
        <taxon>Couchioplanes</taxon>
    </lineage>
</organism>
<protein>
    <recommendedName>
        <fullName evidence="4">Terminase small subunit</fullName>
    </recommendedName>
</protein>
<proteinExistence type="predicted"/>
<feature type="region of interest" description="Disordered" evidence="1">
    <location>
        <begin position="174"/>
        <end position="201"/>
    </location>
</feature>
<evidence type="ECO:0008006" key="4">
    <source>
        <dbReference type="Google" id="ProtNLM"/>
    </source>
</evidence>
<gene>
    <name evidence="2" type="ORF">BG844_16005</name>
</gene>